<evidence type="ECO:0000259" key="11">
    <source>
        <dbReference type="PROSITE" id="PS50157"/>
    </source>
</evidence>
<reference evidence="12" key="1">
    <citation type="submission" date="2023-01" db="EMBL/GenBank/DDBJ databases">
        <authorList>
            <person name="Van Ghelder C."/>
            <person name="Rancurel C."/>
        </authorList>
    </citation>
    <scope>NUCLEOTIDE SEQUENCE</scope>
    <source>
        <strain evidence="12">CNCM I-4278</strain>
    </source>
</reference>
<evidence type="ECO:0000256" key="10">
    <source>
        <dbReference type="PROSITE-ProRule" id="PRU00042"/>
    </source>
</evidence>
<dbReference type="PANTHER" id="PTHR47772">
    <property type="entry name" value="ZINC FINGER PROTEIN 200"/>
    <property type="match status" value="1"/>
</dbReference>
<dbReference type="EMBL" id="CAOQHR010000001">
    <property type="protein sequence ID" value="CAI6240139.1"/>
    <property type="molecule type" value="Genomic_DNA"/>
</dbReference>
<dbReference type="InterPro" id="IPR036236">
    <property type="entry name" value="Znf_C2H2_sf"/>
</dbReference>
<sequence>MLSSPPTLVGTKRSADGETATKDCQACENAGCFNTLHDARPSKRIASVVDVGAFHTAVDEADLGGLESGDHFPDICFEKFCQDCNWETSCDSPCDSPCNSPCVVPCSEPECEQEACWDPHCDNQCDEVQCDQQYCVHKGHCDQQPCNDQCVDPECTKLSGTNDPCFCHSCEVQSCPLGKPNDECHMAEPGLSTPSKDALHCFDSATCRLQDQGSELRQGMLPYESYPCYLTSHNAWDNSHSITHTSYADTPSLSCHTPLDSVFSEHLSPASKQAPNTGSCFLNIPAEHCHIDNSCCHGEARACGEDPTAPSEYLSLLQKSMAPGNALADSFTDFGLAYDFSLGSQPFSPESMGSIVMDKSFHNTNPNLEATWLYPQPQYTNLIPSLAEDSGTKLDLLASAIQNDVLQPESSLTIPDSMCTGVATTGTDNGHGSVCRWQHRPGVLCLAVFDSAESLHKHIKSVHVDSCNQCFCQWENCESSTKDFKQRSKLSRHLLGHAGHRPYACSFDGCDKMFATNQAKANHERTHTGDRPYECKQCGYTTTTYTQLQTHISALHEGKKPHKCRFCDFSCADSSNLSKHERTHQTLRPYRCLHPGCTFKPDCRWENLKRHLRRAGHCPELLIEGGEAHKTYREAVRREIDEFNKREGAGAAGKGSRRRK</sequence>
<dbReference type="FunFam" id="3.30.160.60:FF:000614">
    <property type="entry name" value="Zinc finger protein 142"/>
    <property type="match status" value="1"/>
</dbReference>
<keyword evidence="13" id="KW-1185">Reference proteome</keyword>
<feature type="domain" description="C2H2-type" evidence="11">
    <location>
        <begin position="503"/>
        <end position="532"/>
    </location>
</feature>
<keyword evidence="3" id="KW-0677">Repeat</keyword>
<comment type="subcellular location">
    <subcellularLocation>
        <location evidence="1">Nucleus</location>
    </subcellularLocation>
</comment>
<keyword evidence="5" id="KW-0862">Zinc</keyword>
<dbReference type="FunFam" id="3.30.160.60:FF:000446">
    <property type="entry name" value="Zinc finger protein"/>
    <property type="match status" value="1"/>
</dbReference>
<gene>
    <name evidence="12" type="ORF">PDIGIT_LOCUS553</name>
</gene>
<dbReference type="PANTHER" id="PTHR47772:SF13">
    <property type="entry name" value="GASTRULA ZINC FINGER PROTEIN XLCGF49.1-LIKE-RELATED"/>
    <property type="match status" value="1"/>
</dbReference>
<evidence type="ECO:0000256" key="4">
    <source>
        <dbReference type="ARBA" id="ARBA00022771"/>
    </source>
</evidence>
<protein>
    <recommendedName>
        <fullName evidence="11">C2H2-type domain-containing protein</fullName>
    </recommendedName>
</protein>
<dbReference type="GO" id="GO:0000978">
    <property type="term" value="F:RNA polymerase II cis-regulatory region sequence-specific DNA binding"/>
    <property type="evidence" value="ECO:0007669"/>
    <property type="project" value="UniProtKB-ARBA"/>
</dbReference>
<accession>A0A9W4XP85</accession>
<evidence type="ECO:0000256" key="6">
    <source>
        <dbReference type="ARBA" id="ARBA00023015"/>
    </source>
</evidence>
<feature type="domain" description="C2H2-type" evidence="11">
    <location>
        <begin position="533"/>
        <end position="561"/>
    </location>
</feature>
<feature type="domain" description="C2H2-type" evidence="11">
    <location>
        <begin position="562"/>
        <end position="589"/>
    </location>
</feature>
<comment type="caution">
    <text evidence="12">The sequence shown here is derived from an EMBL/GenBank/DDBJ whole genome shotgun (WGS) entry which is preliminary data.</text>
</comment>
<dbReference type="Proteomes" id="UP001152607">
    <property type="component" value="Unassembled WGS sequence"/>
</dbReference>
<keyword evidence="6" id="KW-0805">Transcription regulation</keyword>
<dbReference type="PROSITE" id="PS00028">
    <property type="entry name" value="ZINC_FINGER_C2H2_1"/>
    <property type="match status" value="2"/>
</dbReference>
<dbReference type="InterPro" id="IPR013087">
    <property type="entry name" value="Znf_C2H2_type"/>
</dbReference>
<dbReference type="PROSITE" id="PS50157">
    <property type="entry name" value="ZINC_FINGER_C2H2_2"/>
    <property type="match status" value="4"/>
</dbReference>
<keyword evidence="4 10" id="KW-0863">Zinc-finger</keyword>
<evidence type="ECO:0000256" key="9">
    <source>
        <dbReference type="ARBA" id="ARBA00023242"/>
    </source>
</evidence>
<keyword evidence="2" id="KW-0479">Metal-binding</keyword>
<organism evidence="12 13">
    <name type="scientific">Periconia digitata</name>
    <dbReference type="NCBI Taxonomy" id="1303443"/>
    <lineage>
        <taxon>Eukaryota</taxon>
        <taxon>Fungi</taxon>
        <taxon>Dikarya</taxon>
        <taxon>Ascomycota</taxon>
        <taxon>Pezizomycotina</taxon>
        <taxon>Dothideomycetes</taxon>
        <taxon>Pleosporomycetidae</taxon>
        <taxon>Pleosporales</taxon>
        <taxon>Massarineae</taxon>
        <taxon>Periconiaceae</taxon>
        <taxon>Periconia</taxon>
    </lineage>
</organism>
<evidence type="ECO:0000256" key="3">
    <source>
        <dbReference type="ARBA" id="ARBA00022737"/>
    </source>
</evidence>
<feature type="domain" description="C2H2-type" evidence="11">
    <location>
        <begin position="475"/>
        <end position="502"/>
    </location>
</feature>
<dbReference type="Gene3D" id="3.30.160.60">
    <property type="entry name" value="Classic Zinc Finger"/>
    <property type="match status" value="5"/>
</dbReference>
<dbReference type="GO" id="GO:0000981">
    <property type="term" value="F:DNA-binding transcription factor activity, RNA polymerase II-specific"/>
    <property type="evidence" value="ECO:0007669"/>
    <property type="project" value="UniProtKB-ARBA"/>
</dbReference>
<evidence type="ECO:0000256" key="7">
    <source>
        <dbReference type="ARBA" id="ARBA00023125"/>
    </source>
</evidence>
<evidence type="ECO:0000256" key="8">
    <source>
        <dbReference type="ARBA" id="ARBA00023163"/>
    </source>
</evidence>
<dbReference type="InterPro" id="IPR050636">
    <property type="entry name" value="C2H2-ZF_domain-containing"/>
</dbReference>
<dbReference type="AlphaFoldDB" id="A0A9W4XP85"/>
<dbReference type="GO" id="GO:0008270">
    <property type="term" value="F:zinc ion binding"/>
    <property type="evidence" value="ECO:0007669"/>
    <property type="project" value="UniProtKB-KW"/>
</dbReference>
<dbReference type="FunFam" id="3.30.160.60:FF:000125">
    <property type="entry name" value="Putative zinc finger protein 143"/>
    <property type="match status" value="1"/>
</dbReference>
<evidence type="ECO:0000256" key="1">
    <source>
        <dbReference type="ARBA" id="ARBA00004123"/>
    </source>
</evidence>
<keyword evidence="9" id="KW-0539">Nucleus</keyword>
<name>A0A9W4XP85_9PLEO</name>
<dbReference type="SMART" id="SM00355">
    <property type="entry name" value="ZnF_C2H2"/>
    <property type="match status" value="6"/>
</dbReference>
<keyword evidence="7" id="KW-0238">DNA-binding</keyword>
<dbReference type="OrthoDB" id="3437960at2759"/>
<evidence type="ECO:0000256" key="5">
    <source>
        <dbReference type="ARBA" id="ARBA00022833"/>
    </source>
</evidence>
<dbReference type="SUPFAM" id="SSF57667">
    <property type="entry name" value="beta-beta-alpha zinc fingers"/>
    <property type="match status" value="2"/>
</dbReference>
<keyword evidence="8" id="KW-0804">Transcription</keyword>
<evidence type="ECO:0000313" key="12">
    <source>
        <dbReference type="EMBL" id="CAI6240139.1"/>
    </source>
</evidence>
<dbReference type="GO" id="GO:0005634">
    <property type="term" value="C:nucleus"/>
    <property type="evidence" value="ECO:0007669"/>
    <property type="project" value="UniProtKB-SubCell"/>
</dbReference>
<proteinExistence type="predicted"/>
<evidence type="ECO:0000313" key="13">
    <source>
        <dbReference type="Proteomes" id="UP001152607"/>
    </source>
</evidence>
<evidence type="ECO:0000256" key="2">
    <source>
        <dbReference type="ARBA" id="ARBA00022723"/>
    </source>
</evidence>